<feature type="binding site" evidence="5">
    <location>
        <begin position="198"/>
        <end position="205"/>
    </location>
    <ligand>
        <name>ATP</name>
        <dbReference type="ChEBI" id="CHEBI:30616"/>
    </ligand>
</feature>
<organism evidence="7 8">
    <name type="scientific">Candidatus Viridilinea mediisalina</name>
    <dbReference type="NCBI Taxonomy" id="2024553"/>
    <lineage>
        <taxon>Bacteria</taxon>
        <taxon>Bacillati</taxon>
        <taxon>Chloroflexota</taxon>
        <taxon>Chloroflexia</taxon>
        <taxon>Chloroflexales</taxon>
        <taxon>Chloroflexineae</taxon>
        <taxon>Oscillochloridaceae</taxon>
        <taxon>Candidatus Viridilinea</taxon>
    </lineage>
</organism>
<evidence type="ECO:0000256" key="1">
    <source>
        <dbReference type="ARBA" id="ARBA00022741"/>
    </source>
</evidence>
<evidence type="ECO:0000313" key="8">
    <source>
        <dbReference type="Proteomes" id="UP000220527"/>
    </source>
</evidence>
<keyword evidence="4 5" id="KW-0067">ATP-binding</keyword>
<evidence type="ECO:0000256" key="2">
    <source>
        <dbReference type="ARBA" id="ARBA00022801"/>
    </source>
</evidence>
<dbReference type="AlphaFoldDB" id="A0A2A6RQ94"/>
<dbReference type="PROSITE" id="PS51198">
    <property type="entry name" value="UVRD_HELICASE_ATP_BIND"/>
    <property type="match status" value="1"/>
</dbReference>
<dbReference type="GO" id="GO:0000725">
    <property type="term" value="P:recombinational repair"/>
    <property type="evidence" value="ECO:0007669"/>
    <property type="project" value="TreeGrafter"/>
</dbReference>
<dbReference type="InterPro" id="IPR027417">
    <property type="entry name" value="P-loop_NTPase"/>
</dbReference>
<accession>A0A2A6RQ94</accession>
<dbReference type="GO" id="GO:0043138">
    <property type="term" value="F:3'-5' DNA helicase activity"/>
    <property type="evidence" value="ECO:0007669"/>
    <property type="project" value="TreeGrafter"/>
</dbReference>
<dbReference type="GO" id="GO:0005524">
    <property type="term" value="F:ATP binding"/>
    <property type="evidence" value="ECO:0007669"/>
    <property type="project" value="UniProtKB-UniRule"/>
</dbReference>
<keyword evidence="8" id="KW-1185">Reference proteome</keyword>
<dbReference type="InterPro" id="IPR027785">
    <property type="entry name" value="UvrD-like_helicase_C"/>
</dbReference>
<proteinExistence type="predicted"/>
<dbReference type="GO" id="GO:0016787">
    <property type="term" value="F:hydrolase activity"/>
    <property type="evidence" value="ECO:0007669"/>
    <property type="project" value="UniProtKB-UniRule"/>
</dbReference>
<protein>
    <recommendedName>
        <fullName evidence="6">UvrD-like helicase ATP-binding domain-containing protein</fullName>
    </recommendedName>
</protein>
<dbReference type="SUPFAM" id="SSF52540">
    <property type="entry name" value="P-loop containing nucleoside triphosphate hydrolases"/>
    <property type="match status" value="1"/>
</dbReference>
<dbReference type="EMBL" id="NQWI01000001">
    <property type="protein sequence ID" value="PDW05111.1"/>
    <property type="molecule type" value="Genomic_DNA"/>
</dbReference>
<dbReference type="GO" id="GO:0005829">
    <property type="term" value="C:cytosol"/>
    <property type="evidence" value="ECO:0007669"/>
    <property type="project" value="TreeGrafter"/>
</dbReference>
<dbReference type="InterPro" id="IPR014016">
    <property type="entry name" value="UvrD-like_ATP-bd"/>
</dbReference>
<dbReference type="PANTHER" id="PTHR11070">
    <property type="entry name" value="UVRD / RECB / PCRA DNA HELICASE FAMILY MEMBER"/>
    <property type="match status" value="1"/>
</dbReference>
<keyword evidence="3 5" id="KW-0347">Helicase</keyword>
<gene>
    <name evidence="7" type="ORF">CJ255_00520</name>
</gene>
<dbReference type="Gene3D" id="3.40.50.300">
    <property type="entry name" value="P-loop containing nucleotide triphosphate hydrolases"/>
    <property type="match status" value="3"/>
</dbReference>
<evidence type="ECO:0000256" key="4">
    <source>
        <dbReference type="ARBA" id="ARBA00022840"/>
    </source>
</evidence>
<feature type="domain" description="UvrD-like helicase ATP-binding" evidence="6">
    <location>
        <begin position="177"/>
        <end position="565"/>
    </location>
</feature>
<dbReference type="PANTHER" id="PTHR11070:SF17">
    <property type="entry name" value="DNA HELICASE IV"/>
    <property type="match status" value="1"/>
</dbReference>
<comment type="caution">
    <text evidence="7">The sequence shown here is derived from an EMBL/GenBank/DDBJ whole genome shotgun (WGS) entry which is preliminary data.</text>
</comment>
<dbReference type="OrthoDB" id="9787585at2"/>
<name>A0A2A6RQ94_9CHLR</name>
<dbReference type="InterPro" id="IPR000212">
    <property type="entry name" value="DNA_helicase_UvrD/REP"/>
</dbReference>
<dbReference type="Pfam" id="PF13538">
    <property type="entry name" value="UvrD_C_2"/>
    <property type="match status" value="1"/>
</dbReference>
<evidence type="ECO:0000259" key="6">
    <source>
        <dbReference type="PROSITE" id="PS51198"/>
    </source>
</evidence>
<reference evidence="8" key="1">
    <citation type="submission" date="2017-08" db="EMBL/GenBank/DDBJ databases">
        <authorList>
            <person name="Grouzdev D.S."/>
            <person name="Gaisin V.A."/>
            <person name="Rysina M.S."/>
            <person name="Gorlenko V.M."/>
        </authorList>
    </citation>
    <scope>NUCLEOTIDE SEQUENCE [LARGE SCALE GENOMIC DNA]</scope>
    <source>
        <strain evidence="8">Kir15-3F</strain>
    </source>
</reference>
<evidence type="ECO:0000256" key="5">
    <source>
        <dbReference type="PROSITE-ProRule" id="PRU00560"/>
    </source>
</evidence>
<dbReference type="Proteomes" id="UP000220527">
    <property type="component" value="Unassembled WGS sequence"/>
</dbReference>
<evidence type="ECO:0000256" key="3">
    <source>
        <dbReference type="ARBA" id="ARBA00022806"/>
    </source>
</evidence>
<dbReference type="GO" id="GO:0003677">
    <property type="term" value="F:DNA binding"/>
    <property type="evidence" value="ECO:0007669"/>
    <property type="project" value="InterPro"/>
</dbReference>
<sequence>MSVQDHPYYEPISQYLTDTFAWIEQQLDDLDPPVAYGGDRQAHRILKKDNLAYIEKLKLSREQALVWRIDLDDPTEGQKSLYFGKVALPRRNIANWASPTAKRLYLETNKAEDGAEDGEKVRLILNLAVAHDKLHEIYNHYVDASVSDELVQAQFTDSLLFKLLQESHGKLRDIVATIQAQQYRIIQSPLDQVLVVQGAPGSGKTSIALHRVAYLLYNYQSEHFTARNILILGPNRLFLGHISAILPSLGERRVPQKTVDEWTVELLGDKLVFEAQEESLEALLDPTQIASVRAMHYRNARNKGSLQMGVLIDRYIQSLYTTTLERITATLGCTFDLRGRRGMLATVERSADHIRALLETVQALPLNQQREAVEKLLVRDVSAEARAQLSTQLNSQQVSMDLSDEQQKEIREQTQHQVREYFSGWNKENVALAYRRLLRRPDLLRQLGVGLFHAWDLELLSQDAPTNKTPFRFSDLAALMYLKLGLDGVDGVGYEHIVVDEAQDLTPLHFKVLQAYSRSSSMTLLGDIGQGIYGQHGIEHWDVLAEALQMQSLAPETLRESYRSTRQIIEFANAMLTRTGVAEDALAVPLSRPGPSPTLNRFQQWSQLVTNIINTVQDEQQKWSALAIVCKTAAACRKLAGELTTAGFTDYQLLVDRNSQYKGAITIIPSYLTKGMEFDVVIIADADAETYPPDALHVKLLYVVLTRAAHALHVRWLGAVTPLLDPQQPHVPLQPALAGALNPQPQTISQYAATRPGRDADWYVERLAQMDKLRLLEAGNIDAHLLDVVMAGYSPAASTNEHDEEPAIALLNEDEQQFLTEQADALSQADAMDVQDALALTQFAYGLLRNQLRSAGLELADDGKVSLSQQVILLTTLAQATRRGHVIASAGRWTTRQAVLQAVEGHRRAAAERWLTMFEQYGIIELQQSAQRTQIRVGTTWVQPLLNLGLGIATDSWDRELLEALPQLPTPFDVNALHTPR</sequence>
<evidence type="ECO:0000313" key="7">
    <source>
        <dbReference type="EMBL" id="PDW05111.1"/>
    </source>
</evidence>
<keyword evidence="2 5" id="KW-0378">Hydrolase</keyword>
<keyword evidence="1 5" id="KW-0547">Nucleotide-binding</keyword>